<dbReference type="Gene3D" id="3.90.25.10">
    <property type="entry name" value="UDP-galactose 4-epimerase, domain 1"/>
    <property type="match status" value="1"/>
</dbReference>
<dbReference type="PANTHER" id="PTHR42748">
    <property type="entry name" value="NITROGEN METABOLITE REPRESSION PROTEIN NMRA FAMILY MEMBER"/>
    <property type="match status" value="1"/>
</dbReference>
<dbReference type="GeneID" id="91097263"/>
<dbReference type="Proteomes" id="UP001355207">
    <property type="component" value="Chromosome 9"/>
</dbReference>
<name>A0AAX4K4I9_9TREE</name>
<dbReference type="GO" id="GO:0005634">
    <property type="term" value="C:nucleus"/>
    <property type="evidence" value="ECO:0007669"/>
    <property type="project" value="TreeGrafter"/>
</dbReference>
<protein>
    <recommendedName>
        <fullName evidence="3">NmrA-like domain-containing protein</fullName>
    </recommendedName>
</protein>
<evidence type="ECO:0000313" key="4">
    <source>
        <dbReference type="EMBL" id="WWC91648.1"/>
    </source>
</evidence>
<dbReference type="SUPFAM" id="SSF51735">
    <property type="entry name" value="NAD(P)-binding Rossmann-fold domains"/>
    <property type="match status" value="1"/>
</dbReference>
<dbReference type="AlphaFoldDB" id="A0AAX4K4I9"/>
<dbReference type="RefSeq" id="XP_066078410.1">
    <property type="nucleotide sequence ID" value="XM_066222313.1"/>
</dbReference>
<accession>A0AAX4K4I9</accession>
<dbReference type="InterPro" id="IPR008030">
    <property type="entry name" value="NmrA-like"/>
</dbReference>
<dbReference type="Gene3D" id="3.40.50.720">
    <property type="entry name" value="NAD(P)-binding Rossmann-like Domain"/>
    <property type="match status" value="1"/>
</dbReference>
<dbReference type="InterPro" id="IPR051164">
    <property type="entry name" value="NmrA-like_oxidored"/>
</dbReference>
<evidence type="ECO:0000256" key="1">
    <source>
        <dbReference type="ARBA" id="ARBA00006328"/>
    </source>
</evidence>
<keyword evidence="2" id="KW-0521">NADP</keyword>
<dbReference type="InterPro" id="IPR036291">
    <property type="entry name" value="NAD(P)-bd_dom_sf"/>
</dbReference>
<sequence length="309" mass="34867">MSTRNSQSVRNIVVFGATGQQGTAFIEALSARNTSISVQYPIYALSRNVNSSSSIRVSKLPGVKVIQVNKDYMDKPELALQATGLNVNEVYGVYSVQGYLSEKAELTQGKSIIDASKKWNVKHFIYSSISFGGLDDTGSAVMEVKRQVENHLISSGLGYTILRPTQFMDNLLPTSAFMFKISRTILLRHTFINHPDRKHQLISSRDIGKSGSQSIINPEKWLNQIIELAGDELTYREIEQIYKKVLNKEVELTYWPLASFVKFVSPLGPMARFFDDHGFKVNIPKLKEELPEVQYDDLRSFLTKFKASQ</sequence>
<organism evidence="4 5">
    <name type="scientific">Kwoniella dendrophila CBS 6074</name>
    <dbReference type="NCBI Taxonomy" id="1295534"/>
    <lineage>
        <taxon>Eukaryota</taxon>
        <taxon>Fungi</taxon>
        <taxon>Dikarya</taxon>
        <taxon>Basidiomycota</taxon>
        <taxon>Agaricomycotina</taxon>
        <taxon>Tremellomycetes</taxon>
        <taxon>Tremellales</taxon>
        <taxon>Cryptococcaceae</taxon>
        <taxon>Kwoniella</taxon>
    </lineage>
</organism>
<dbReference type="PANTHER" id="PTHR42748:SF7">
    <property type="entry name" value="NMRA LIKE REDOX SENSOR 1-RELATED"/>
    <property type="match status" value="1"/>
</dbReference>
<evidence type="ECO:0000256" key="2">
    <source>
        <dbReference type="ARBA" id="ARBA00022857"/>
    </source>
</evidence>
<evidence type="ECO:0000313" key="5">
    <source>
        <dbReference type="Proteomes" id="UP001355207"/>
    </source>
</evidence>
<reference evidence="4 5" key="1">
    <citation type="submission" date="2024-01" db="EMBL/GenBank/DDBJ databases">
        <title>Comparative genomics of Cryptococcus and Kwoniella reveals pathogenesis evolution and contrasting modes of karyotype evolution via chromosome fusion or intercentromeric recombination.</title>
        <authorList>
            <person name="Coelho M.A."/>
            <person name="David-Palma M."/>
            <person name="Shea T."/>
            <person name="Bowers K."/>
            <person name="McGinley-Smith S."/>
            <person name="Mohammad A.W."/>
            <person name="Gnirke A."/>
            <person name="Yurkov A.M."/>
            <person name="Nowrousian M."/>
            <person name="Sun S."/>
            <person name="Cuomo C.A."/>
            <person name="Heitman J."/>
        </authorList>
    </citation>
    <scope>NUCLEOTIDE SEQUENCE [LARGE SCALE GENOMIC DNA]</scope>
    <source>
        <strain evidence="4 5">CBS 6074</strain>
    </source>
</reference>
<feature type="domain" description="NmrA-like" evidence="3">
    <location>
        <begin position="11"/>
        <end position="280"/>
    </location>
</feature>
<comment type="similarity">
    <text evidence="1">Belongs to the NmrA-type oxidoreductase family.</text>
</comment>
<keyword evidence="5" id="KW-1185">Reference proteome</keyword>
<dbReference type="EMBL" id="CP144106">
    <property type="protein sequence ID" value="WWC91648.1"/>
    <property type="molecule type" value="Genomic_DNA"/>
</dbReference>
<gene>
    <name evidence="4" type="ORF">L201_006594</name>
</gene>
<proteinExistence type="inferred from homology"/>
<evidence type="ECO:0000259" key="3">
    <source>
        <dbReference type="Pfam" id="PF05368"/>
    </source>
</evidence>
<dbReference type="Pfam" id="PF05368">
    <property type="entry name" value="NmrA"/>
    <property type="match status" value="1"/>
</dbReference>